<dbReference type="RefSeq" id="WP_250922083.1">
    <property type="nucleotide sequence ID" value="NZ_JAMQAW010000032.1"/>
</dbReference>
<name>A0ABT0UTQ1_9ACTN</name>
<protein>
    <recommendedName>
        <fullName evidence="3">RNA polymerase sigma-70 region 2 domain-containing protein</fullName>
    </recommendedName>
</protein>
<gene>
    <name evidence="1" type="ORF">NBG84_26310</name>
</gene>
<evidence type="ECO:0008006" key="3">
    <source>
        <dbReference type="Google" id="ProtNLM"/>
    </source>
</evidence>
<dbReference type="InterPro" id="IPR013325">
    <property type="entry name" value="RNA_pol_sigma_r2"/>
</dbReference>
<accession>A0ABT0UTQ1</accession>
<evidence type="ECO:0000313" key="1">
    <source>
        <dbReference type="EMBL" id="MCM2391757.1"/>
    </source>
</evidence>
<proteinExistence type="predicted"/>
<organism evidence="1 2">
    <name type="scientific">Streptomyces albipurpureus</name>
    <dbReference type="NCBI Taxonomy" id="2897419"/>
    <lineage>
        <taxon>Bacteria</taxon>
        <taxon>Bacillati</taxon>
        <taxon>Actinomycetota</taxon>
        <taxon>Actinomycetes</taxon>
        <taxon>Kitasatosporales</taxon>
        <taxon>Streptomycetaceae</taxon>
        <taxon>Streptomyces</taxon>
    </lineage>
</organism>
<keyword evidence="2" id="KW-1185">Reference proteome</keyword>
<comment type="caution">
    <text evidence="1">The sequence shown here is derived from an EMBL/GenBank/DDBJ whole genome shotgun (WGS) entry which is preliminary data.</text>
</comment>
<dbReference type="EMBL" id="JAMQAW010000032">
    <property type="protein sequence ID" value="MCM2391757.1"/>
    <property type="molecule type" value="Genomic_DNA"/>
</dbReference>
<dbReference type="SUPFAM" id="SSF88946">
    <property type="entry name" value="Sigma2 domain of RNA polymerase sigma factors"/>
    <property type="match status" value="1"/>
</dbReference>
<dbReference type="InterPro" id="IPR013324">
    <property type="entry name" value="RNA_pol_sigma_r3/r4-like"/>
</dbReference>
<dbReference type="SUPFAM" id="SSF88659">
    <property type="entry name" value="Sigma3 and sigma4 domains of RNA polymerase sigma factors"/>
    <property type="match status" value="1"/>
</dbReference>
<dbReference type="Gene3D" id="1.10.1740.10">
    <property type="match status" value="1"/>
</dbReference>
<dbReference type="Proteomes" id="UP001431429">
    <property type="component" value="Unassembled WGS sequence"/>
</dbReference>
<sequence>MIQQAQGGDSDAMWRVIISFDGVIRQIIRSVAASARPDDVDDLMQEARAVICQKIRDYTTDADAAQLATFLHLALRRAIATAWVRMTHGLTVEPIAVLTVKRALWDADGDTEAAWVMVGSSDNAKRRMSRETFVSVLDALQDTSSLDKPADETGLTLADTIAESVDEIEDPTERRQLAYWLLEQIKARHSYVLRAYYGIGMTAMSDAEVCDDMGLKPVAVRMLRLRGITRARQVAERVGLSA</sequence>
<evidence type="ECO:0000313" key="2">
    <source>
        <dbReference type="Proteomes" id="UP001431429"/>
    </source>
</evidence>
<reference evidence="1" key="1">
    <citation type="submission" date="2022-06" db="EMBL/GenBank/DDBJ databases">
        <title>Genome public.</title>
        <authorList>
            <person name="Sun Q."/>
        </authorList>
    </citation>
    <scope>NUCLEOTIDE SEQUENCE</scope>
    <source>
        <strain evidence="1">CWNU-1</strain>
    </source>
</reference>